<reference evidence="2 3" key="1">
    <citation type="submission" date="2020-08" db="EMBL/GenBank/DDBJ databases">
        <title>Genome sequence of Diaphorobacter aerolatus KACC 16536T.</title>
        <authorList>
            <person name="Hyun D.-W."/>
            <person name="Bae J.-W."/>
        </authorList>
    </citation>
    <scope>NUCLEOTIDE SEQUENCE [LARGE SCALE GENOMIC DNA]</scope>
    <source>
        <strain evidence="2 3">KACC 16536</strain>
    </source>
</reference>
<sequence length="132" mass="14221">MTSRKSLQILTALLALIPCITGVITMFGIHDPIYASAGIPNNALLDSNLRFFGGVWLVLGIALFWTIPRIEKQGVLFAVCWGAVFLGGIGRLLSMLIVGAPPLPFIAFTVLEVVGAPIFVWWQRRIAGSANA</sequence>
<dbReference type="KEGG" id="daer:H9K75_21085"/>
<dbReference type="EMBL" id="CP060783">
    <property type="protein sequence ID" value="QNP48417.1"/>
    <property type="molecule type" value="Genomic_DNA"/>
</dbReference>
<name>A0A7H0GJF1_9BURK</name>
<evidence type="ECO:0000256" key="1">
    <source>
        <dbReference type="SAM" id="Phobius"/>
    </source>
</evidence>
<keyword evidence="1" id="KW-1133">Transmembrane helix</keyword>
<keyword evidence="1" id="KW-0812">Transmembrane</keyword>
<accession>A0A7H0GJF1</accession>
<protein>
    <submittedName>
        <fullName evidence="2">DUF4345 domain-containing protein</fullName>
    </submittedName>
</protein>
<dbReference type="Proteomes" id="UP000516028">
    <property type="component" value="Chromosome"/>
</dbReference>
<evidence type="ECO:0000313" key="3">
    <source>
        <dbReference type="Proteomes" id="UP000516028"/>
    </source>
</evidence>
<keyword evidence="1" id="KW-0472">Membrane</keyword>
<organism evidence="2 3">
    <name type="scientific">Diaphorobacter aerolatus</name>
    <dbReference type="NCBI Taxonomy" id="1288495"/>
    <lineage>
        <taxon>Bacteria</taxon>
        <taxon>Pseudomonadati</taxon>
        <taxon>Pseudomonadota</taxon>
        <taxon>Betaproteobacteria</taxon>
        <taxon>Burkholderiales</taxon>
        <taxon>Comamonadaceae</taxon>
        <taxon>Diaphorobacter</taxon>
    </lineage>
</organism>
<feature type="transmembrane region" description="Helical" evidence="1">
    <location>
        <begin position="49"/>
        <end position="67"/>
    </location>
</feature>
<feature type="transmembrane region" description="Helical" evidence="1">
    <location>
        <begin position="74"/>
        <end position="97"/>
    </location>
</feature>
<proteinExistence type="predicted"/>
<keyword evidence="3" id="KW-1185">Reference proteome</keyword>
<dbReference type="AlphaFoldDB" id="A0A7H0GJF1"/>
<gene>
    <name evidence="2" type="ORF">H9K75_21085</name>
</gene>
<evidence type="ECO:0000313" key="2">
    <source>
        <dbReference type="EMBL" id="QNP48417.1"/>
    </source>
</evidence>
<feature type="transmembrane region" description="Helical" evidence="1">
    <location>
        <begin position="7"/>
        <end position="29"/>
    </location>
</feature>
<dbReference type="InterPro" id="IPR025597">
    <property type="entry name" value="DUF4345"/>
</dbReference>
<dbReference type="Pfam" id="PF14248">
    <property type="entry name" value="DUF4345"/>
    <property type="match status" value="1"/>
</dbReference>
<feature type="transmembrane region" description="Helical" evidence="1">
    <location>
        <begin position="103"/>
        <end position="122"/>
    </location>
</feature>
<dbReference type="RefSeq" id="WP_187724015.1">
    <property type="nucleotide sequence ID" value="NZ_CP060783.1"/>
</dbReference>